<dbReference type="CDD" id="cd03411">
    <property type="entry name" value="Ferrochelatase_N"/>
    <property type="match status" value="1"/>
</dbReference>
<evidence type="ECO:0000256" key="4">
    <source>
        <dbReference type="ARBA" id="ARBA00019484"/>
    </source>
</evidence>
<dbReference type="InterPro" id="IPR001015">
    <property type="entry name" value="Ferrochelatase"/>
</dbReference>
<evidence type="ECO:0000256" key="9">
    <source>
        <dbReference type="ARBA" id="ARBA00023239"/>
    </source>
</evidence>
<keyword evidence="8 12" id="KW-0350">Heme biosynthesis</keyword>
<protein>
    <recommendedName>
        <fullName evidence="4 12">Coproporphyrin III ferrochelatase</fullName>
        <ecNumber evidence="3 12">4.99.1.9</ecNumber>
    </recommendedName>
</protein>
<dbReference type="FunFam" id="3.40.50.1400:FF:000009">
    <property type="entry name" value="Ferrochelatase"/>
    <property type="match status" value="1"/>
</dbReference>
<dbReference type="EC" id="4.99.1.9" evidence="3 12"/>
<dbReference type="InterPro" id="IPR033659">
    <property type="entry name" value="Ferrochelatase_N"/>
</dbReference>
<dbReference type="NCBIfam" id="TIGR00109">
    <property type="entry name" value="hemH"/>
    <property type="match status" value="1"/>
</dbReference>
<dbReference type="InterPro" id="IPR033644">
    <property type="entry name" value="Ferrochelatase_C"/>
</dbReference>
<dbReference type="PROSITE" id="PS00534">
    <property type="entry name" value="FERROCHELATASE"/>
    <property type="match status" value="1"/>
</dbReference>
<evidence type="ECO:0000256" key="3">
    <source>
        <dbReference type="ARBA" id="ARBA00013215"/>
    </source>
</evidence>
<dbReference type="AlphaFoldDB" id="A0A151A4A2"/>
<dbReference type="PANTHER" id="PTHR11108:SF1">
    <property type="entry name" value="FERROCHELATASE, MITOCHONDRIAL"/>
    <property type="match status" value="1"/>
</dbReference>
<feature type="binding site" evidence="12">
    <location>
        <position position="263"/>
    </location>
    <ligand>
        <name>Fe(2+)</name>
        <dbReference type="ChEBI" id="CHEBI:29033"/>
    </ligand>
</feature>
<feature type="binding site" evidence="12">
    <location>
        <position position="181"/>
    </location>
    <ligand>
        <name>Fe(2+)</name>
        <dbReference type="ChEBI" id="CHEBI:29033"/>
    </ligand>
</feature>
<comment type="pathway">
    <text evidence="1 12 13">Porphyrin-containing compound metabolism; protoheme biosynthesis.</text>
</comment>
<dbReference type="Gene3D" id="3.40.50.1400">
    <property type="match status" value="2"/>
</dbReference>
<keyword evidence="9 12" id="KW-0456">Lyase</keyword>
<evidence type="ECO:0000256" key="13">
    <source>
        <dbReference type="RuleBase" id="RU000607"/>
    </source>
</evidence>
<comment type="function">
    <text evidence="12 13">Involved in coproporphyrin-dependent heme b biosynthesis. Catalyzes the insertion of ferrous iron into coproporphyrin III to form Fe-coproporphyrin III.</text>
</comment>
<dbReference type="GO" id="GO:0006783">
    <property type="term" value="P:heme biosynthetic process"/>
    <property type="evidence" value="ECO:0007669"/>
    <property type="project" value="UniProtKB-UniRule"/>
</dbReference>
<evidence type="ECO:0000256" key="1">
    <source>
        <dbReference type="ARBA" id="ARBA00004744"/>
    </source>
</evidence>
<gene>
    <name evidence="12" type="primary">cpfC</name>
    <name evidence="14" type="ORF">A0131_05050</name>
</gene>
<sequence length="307" mass="35305">MVKTVGLLVMAYGTPYKESDIEDYYTDIRRGKRPTDAELQDLKDRYEFIGGLSPLAGMTDKQAEALRDALNETYEDVEFKLYLGLKHITPYIEEGVKQMYEDGIEEAVTVVLAPHFSNFSVGSYNKRAKEEADKYGIKLTHVEHYYHQEKFLQYWTQKVNETLNEIPEDEHDDTVLVVSAHSLPKGMIEKSNDPYPNELHETAKLLSSRSNIKHVAEGWQSEGNTGTPWLGPDVQDLTRELYKERGYKNFIYTPVGFVCEHLEVLYDNDYECKVVCDEIGANYYRPAMPDTDPLFIGAIVDEIKKLF</sequence>
<dbReference type="Pfam" id="PF00762">
    <property type="entry name" value="Ferrochelatase"/>
    <property type="match status" value="1"/>
</dbReference>
<feature type="binding site" evidence="12">
    <location>
        <position position="53"/>
    </location>
    <ligand>
        <name>Fe-coproporphyrin III</name>
        <dbReference type="ChEBI" id="CHEBI:68438"/>
    </ligand>
</feature>
<feature type="binding site" description="axial binding residue" evidence="12">
    <location>
        <position position="12"/>
    </location>
    <ligand>
        <name>Fe-coproporphyrin III</name>
        <dbReference type="ChEBI" id="CHEBI:68438"/>
    </ligand>
    <ligandPart>
        <name>Fe</name>
        <dbReference type="ChEBI" id="CHEBI:18248"/>
    </ligandPart>
</feature>
<comment type="caution">
    <text evidence="14">The sequence shown here is derived from an EMBL/GenBank/DDBJ whole genome shotgun (WGS) entry which is preliminary data.</text>
</comment>
<comment type="similarity">
    <text evidence="2 12 13">Belongs to the ferrochelatase family.</text>
</comment>
<dbReference type="SUPFAM" id="SSF53800">
    <property type="entry name" value="Chelatase"/>
    <property type="match status" value="1"/>
</dbReference>
<evidence type="ECO:0000256" key="12">
    <source>
        <dbReference type="HAMAP-Rule" id="MF_00323"/>
    </source>
</evidence>
<name>A0A151A4A2_9STAP</name>
<keyword evidence="6 12" id="KW-0479">Metal-binding</keyword>
<evidence type="ECO:0000256" key="5">
    <source>
        <dbReference type="ARBA" id="ARBA00022490"/>
    </source>
</evidence>
<keyword evidence="10 12" id="KW-0627">Porphyrin biosynthesis</keyword>
<feature type="binding site" evidence="12">
    <location>
        <begin position="45"/>
        <end position="46"/>
    </location>
    <ligand>
        <name>Fe-coproporphyrin III</name>
        <dbReference type="ChEBI" id="CHEBI:68438"/>
    </ligand>
</feature>
<dbReference type="HAMAP" id="MF_00323">
    <property type="entry name" value="Ferrochelatase"/>
    <property type="match status" value="1"/>
</dbReference>
<dbReference type="RefSeq" id="WP_061854339.1">
    <property type="nucleotide sequence ID" value="NZ_LUGM01000002.1"/>
</dbReference>
<evidence type="ECO:0000256" key="7">
    <source>
        <dbReference type="ARBA" id="ARBA00023004"/>
    </source>
</evidence>
<evidence type="ECO:0000256" key="11">
    <source>
        <dbReference type="ARBA" id="ARBA00024536"/>
    </source>
</evidence>
<dbReference type="PANTHER" id="PTHR11108">
    <property type="entry name" value="FERROCHELATASE"/>
    <property type="match status" value="1"/>
</dbReference>
<dbReference type="EMBL" id="LUGM01000002">
    <property type="protein sequence ID" value="KYH14153.1"/>
    <property type="molecule type" value="Genomic_DNA"/>
</dbReference>
<dbReference type="GO" id="GO:0004325">
    <property type="term" value="F:ferrochelatase activity"/>
    <property type="evidence" value="ECO:0007669"/>
    <property type="project" value="UniProtKB-UniRule"/>
</dbReference>
<feature type="binding site" evidence="12">
    <location>
        <position position="29"/>
    </location>
    <ligand>
        <name>Fe-coproporphyrin III</name>
        <dbReference type="ChEBI" id="CHEBI:68438"/>
    </ligand>
</feature>
<comment type="subcellular location">
    <subcellularLocation>
        <location evidence="12 13">Cytoplasm</location>
    </subcellularLocation>
</comment>
<comment type="catalytic activity">
    <reaction evidence="11">
        <text>Fe-coproporphyrin III + 2 H(+) = coproporphyrin III + Fe(2+)</text>
        <dbReference type="Rhea" id="RHEA:49572"/>
        <dbReference type="ChEBI" id="CHEBI:15378"/>
        <dbReference type="ChEBI" id="CHEBI:29033"/>
        <dbReference type="ChEBI" id="CHEBI:68438"/>
        <dbReference type="ChEBI" id="CHEBI:131725"/>
        <dbReference type="EC" id="4.99.1.9"/>
    </reaction>
    <physiologicalReaction direction="right-to-left" evidence="11">
        <dbReference type="Rhea" id="RHEA:49574"/>
    </physiologicalReaction>
</comment>
<dbReference type="GO" id="GO:0005737">
    <property type="term" value="C:cytoplasm"/>
    <property type="evidence" value="ECO:0007669"/>
    <property type="project" value="UniProtKB-SubCell"/>
</dbReference>
<evidence type="ECO:0000256" key="10">
    <source>
        <dbReference type="ARBA" id="ARBA00023244"/>
    </source>
</evidence>
<dbReference type="Proteomes" id="UP000075418">
    <property type="component" value="Unassembled WGS sequence"/>
</dbReference>
<evidence type="ECO:0000256" key="6">
    <source>
        <dbReference type="ARBA" id="ARBA00022723"/>
    </source>
</evidence>
<feature type="binding site" evidence="12">
    <location>
        <position position="124"/>
    </location>
    <ligand>
        <name>Fe-coproporphyrin III</name>
        <dbReference type="ChEBI" id="CHEBI:68438"/>
    </ligand>
</feature>
<organism evidence="14 15">
    <name type="scientific">Staphylococcus kloosii</name>
    <dbReference type="NCBI Taxonomy" id="29384"/>
    <lineage>
        <taxon>Bacteria</taxon>
        <taxon>Bacillati</taxon>
        <taxon>Bacillota</taxon>
        <taxon>Bacilli</taxon>
        <taxon>Bacillales</taxon>
        <taxon>Staphylococcaceae</taxon>
        <taxon>Staphylococcus</taxon>
    </lineage>
</organism>
<accession>A0A151A4A2</accession>
<evidence type="ECO:0000313" key="15">
    <source>
        <dbReference type="Proteomes" id="UP000075418"/>
    </source>
</evidence>
<keyword evidence="7 12" id="KW-0408">Iron</keyword>
<keyword evidence="5 12" id="KW-0963">Cytoplasm</keyword>
<dbReference type="NCBIfam" id="NF009095">
    <property type="entry name" value="PRK12435.1"/>
    <property type="match status" value="1"/>
</dbReference>
<dbReference type="GO" id="GO:0046872">
    <property type="term" value="F:metal ion binding"/>
    <property type="evidence" value="ECO:0007669"/>
    <property type="project" value="UniProtKB-UniRule"/>
</dbReference>
<evidence type="ECO:0000256" key="2">
    <source>
        <dbReference type="ARBA" id="ARBA00007718"/>
    </source>
</evidence>
<evidence type="ECO:0000256" key="8">
    <source>
        <dbReference type="ARBA" id="ARBA00023133"/>
    </source>
</evidence>
<dbReference type="UniPathway" id="UPA00252"/>
<proteinExistence type="inferred from homology"/>
<reference evidence="14 15" key="1">
    <citation type="submission" date="2016-02" db="EMBL/GenBank/DDBJ databases">
        <title>Draft genome sequence of hydrocarbon degrading Staphylococcus saprophyticus Strain CNV2, isolated from crude-oil contaminated soil from Noonmati Oil Refinery, Guwahati, Assam, India.</title>
        <authorList>
            <person name="Mukherjee A."/>
            <person name="Chettri B."/>
            <person name="Langpoklakpam J."/>
            <person name="Singh A.K."/>
            <person name="Chattopadhyay D.J."/>
        </authorList>
    </citation>
    <scope>NUCLEOTIDE SEQUENCE [LARGE SCALE GENOMIC DNA]</scope>
    <source>
        <strain evidence="14 15">CNV2</strain>
    </source>
</reference>
<dbReference type="CDD" id="cd00419">
    <property type="entry name" value="Ferrochelatase_C"/>
    <property type="match status" value="1"/>
</dbReference>
<dbReference type="InterPro" id="IPR019772">
    <property type="entry name" value="Ferrochelatase_AS"/>
</dbReference>
<evidence type="ECO:0000313" key="14">
    <source>
        <dbReference type="EMBL" id="KYH14153.1"/>
    </source>
</evidence>